<feature type="compositionally biased region" description="Basic and acidic residues" evidence="7">
    <location>
        <begin position="634"/>
        <end position="651"/>
    </location>
</feature>
<keyword evidence="5 8" id="KW-1133">Transmembrane helix</keyword>
<evidence type="ECO:0000256" key="1">
    <source>
        <dbReference type="ARBA" id="ARBA00004141"/>
    </source>
</evidence>
<dbReference type="InterPro" id="IPR045035">
    <property type="entry name" value="YSL-like"/>
</dbReference>
<sequence>MLHEMEKQVSEPDESDALQTPEEAAEPVPPPWTEQITVRAVVAAAILVFLLCLLSQRTSLGAGVTPALSVPAGLLGFFFIKTYTLLLQRIGIVTKPFTPQENTVIQTCAVAGAALVISGGFGYSLLAMDFTSYEVLGPTAGNSASDVVEPVASKVFPLMFLTGFLGIFFLVNIRRMLIIDFRLPWPSSTATGVLINSFHHAAGEATAWKQMRCLLEWFAAAFLFSFFKWFFSGRNGASCGFGKFPFFGERALRWQWQFDFQLIYVGSGMICPYLVPASMMLGAIVSWGIMWPVIATKRGEWYPEEYTETSYSFQGLYGYKVFLAIALILGDALYNLVKVMYKYAVRLNEMYRLGMREQETSEEEFTEDQKYTLQLRETYRERMVRTKYFKQEGLPWWTGITGYLFFAVLGVACIPQLYPQVKWYYVLICYFVAPPLSIANAFSTALTDQNFASTYGKLAIFLFAAWSGPSNNGIIVGNVICNVVMACIHSGTELMQDFRTGYLTCSSSKAMFLAQIIGALMGCILAPASFYLIYNAFPDIGHPGSAFPVTYGPIYRGIAAVGVSGLGTLPKYCLWMCLGWFLVGIGLDILRDLLPKRYAQFVPIPMAVAVPFYLGAYLSVDFARTCGSGLGRAPEQKDSMYEKEPERAREALDEDDDDPHGVDARRIAFIISISSCEGKEPPAGVKRPVQGSTFNTGRRPKN</sequence>
<feature type="region of interest" description="Disordered" evidence="7">
    <location>
        <begin position="1"/>
        <end position="30"/>
    </location>
</feature>
<keyword evidence="6 8" id="KW-0472">Membrane</keyword>
<evidence type="ECO:0000256" key="4">
    <source>
        <dbReference type="ARBA" id="ARBA00022692"/>
    </source>
</evidence>
<feature type="transmembrane region" description="Helical" evidence="8">
    <location>
        <begin position="423"/>
        <end position="443"/>
    </location>
</feature>
<feature type="region of interest" description="Disordered" evidence="7">
    <location>
        <begin position="631"/>
        <end position="661"/>
    </location>
</feature>
<evidence type="ECO:0000313" key="10">
    <source>
        <dbReference type="Proteomes" id="UP001485043"/>
    </source>
</evidence>
<evidence type="ECO:0000256" key="7">
    <source>
        <dbReference type="SAM" id="MobiDB-lite"/>
    </source>
</evidence>
<comment type="subcellular location">
    <subcellularLocation>
        <location evidence="1">Membrane</location>
        <topology evidence="1">Multi-pass membrane protein</topology>
    </subcellularLocation>
</comment>
<dbReference type="InterPro" id="IPR004813">
    <property type="entry name" value="OPT"/>
</dbReference>
<dbReference type="Pfam" id="PF03169">
    <property type="entry name" value="OPT"/>
    <property type="match status" value="1"/>
</dbReference>
<feature type="transmembrane region" description="Helical" evidence="8">
    <location>
        <begin position="151"/>
        <end position="171"/>
    </location>
</feature>
<evidence type="ECO:0000256" key="6">
    <source>
        <dbReference type="ARBA" id="ARBA00023136"/>
    </source>
</evidence>
<feature type="transmembrane region" description="Helical" evidence="8">
    <location>
        <begin position="602"/>
        <end position="620"/>
    </location>
</feature>
<feature type="transmembrane region" description="Helical" evidence="8">
    <location>
        <begin position="394"/>
        <end position="417"/>
    </location>
</feature>
<protein>
    <submittedName>
        <fullName evidence="9">Uncharacterized protein</fullName>
    </submittedName>
</protein>
<dbReference type="GO" id="GO:0016020">
    <property type="term" value="C:membrane"/>
    <property type="evidence" value="ECO:0007669"/>
    <property type="project" value="UniProtKB-SubCell"/>
</dbReference>
<dbReference type="NCBIfam" id="TIGR00728">
    <property type="entry name" value="OPT_sfam"/>
    <property type="match status" value="1"/>
</dbReference>
<feature type="region of interest" description="Disordered" evidence="7">
    <location>
        <begin position="677"/>
        <end position="702"/>
    </location>
</feature>
<feature type="compositionally biased region" description="Basic and acidic residues" evidence="7">
    <location>
        <begin position="1"/>
        <end position="10"/>
    </location>
</feature>
<dbReference type="PANTHER" id="PTHR31645">
    <property type="entry name" value="OLIGOPEPTIDE TRANSPORTER YGL114W-RELATED"/>
    <property type="match status" value="1"/>
</dbReference>
<proteinExistence type="inferred from homology"/>
<feature type="transmembrane region" description="Helical" evidence="8">
    <location>
        <begin position="68"/>
        <end position="87"/>
    </location>
</feature>
<feature type="transmembrane region" description="Helical" evidence="8">
    <location>
        <begin position="572"/>
        <end position="590"/>
    </location>
</feature>
<evidence type="ECO:0000256" key="5">
    <source>
        <dbReference type="ARBA" id="ARBA00022989"/>
    </source>
</evidence>
<feature type="transmembrane region" description="Helical" evidence="8">
    <location>
        <begin position="36"/>
        <end position="56"/>
    </location>
</feature>
<feature type="transmembrane region" description="Helical" evidence="8">
    <location>
        <begin position="512"/>
        <end position="534"/>
    </location>
</feature>
<comment type="similarity">
    <text evidence="2">Belongs to the YSL (TC 2.A.67.2) family.</text>
</comment>
<feature type="transmembrane region" description="Helical" evidence="8">
    <location>
        <begin position="316"/>
        <end position="337"/>
    </location>
</feature>
<dbReference type="AlphaFoldDB" id="A0AAW1THE8"/>
<dbReference type="PANTHER" id="PTHR31645:SF0">
    <property type="entry name" value="OLIGOPEPTIDE TRANSPORTER YGL114W-RELATED"/>
    <property type="match status" value="1"/>
</dbReference>
<keyword evidence="3" id="KW-0813">Transport</keyword>
<dbReference type="GO" id="GO:0035673">
    <property type="term" value="F:oligopeptide transmembrane transporter activity"/>
    <property type="evidence" value="ECO:0007669"/>
    <property type="project" value="InterPro"/>
</dbReference>
<gene>
    <name evidence="9" type="ORF">WJX84_007164</name>
</gene>
<keyword evidence="4 8" id="KW-0812">Transmembrane</keyword>
<name>A0AAW1THE8_9CHLO</name>
<dbReference type="Proteomes" id="UP001485043">
    <property type="component" value="Unassembled WGS sequence"/>
</dbReference>
<dbReference type="EMBL" id="JALJOV010000033">
    <property type="protein sequence ID" value="KAK9868357.1"/>
    <property type="molecule type" value="Genomic_DNA"/>
</dbReference>
<organism evidence="9 10">
    <name type="scientific">Apatococcus fuscideae</name>
    <dbReference type="NCBI Taxonomy" id="2026836"/>
    <lineage>
        <taxon>Eukaryota</taxon>
        <taxon>Viridiplantae</taxon>
        <taxon>Chlorophyta</taxon>
        <taxon>core chlorophytes</taxon>
        <taxon>Trebouxiophyceae</taxon>
        <taxon>Chlorellales</taxon>
        <taxon>Chlorellaceae</taxon>
        <taxon>Apatococcus</taxon>
    </lineage>
</organism>
<reference evidence="9 10" key="1">
    <citation type="journal article" date="2024" name="Nat. Commun.">
        <title>Phylogenomics reveals the evolutionary origins of lichenization in chlorophyte algae.</title>
        <authorList>
            <person name="Puginier C."/>
            <person name="Libourel C."/>
            <person name="Otte J."/>
            <person name="Skaloud P."/>
            <person name="Haon M."/>
            <person name="Grisel S."/>
            <person name="Petersen M."/>
            <person name="Berrin J.G."/>
            <person name="Delaux P.M."/>
            <person name="Dal Grande F."/>
            <person name="Keller J."/>
        </authorList>
    </citation>
    <scope>NUCLEOTIDE SEQUENCE [LARGE SCALE GENOMIC DNA]</scope>
    <source>
        <strain evidence="9 10">SAG 2523</strain>
    </source>
</reference>
<evidence type="ECO:0000256" key="3">
    <source>
        <dbReference type="ARBA" id="ARBA00022448"/>
    </source>
</evidence>
<evidence type="ECO:0000256" key="8">
    <source>
        <dbReference type="SAM" id="Phobius"/>
    </source>
</evidence>
<feature type="transmembrane region" description="Helical" evidence="8">
    <location>
        <begin position="108"/>
        <end position="131"/>
    </location>
</feature>
<evidence type="ECO:0000256" key="2">
    <source>
        <dbReference type="ARBA" id="ARBA00010276"/>
    </source>
</evidence>
<feature type="transmembrane region" description="Helical" evidence="8">
    <location>
        <begin position="273"/>
        <end position="296"/>
    </location>
</feature>
<comment type="caution">
    <text evidence="9">The sequence shown here is derived from an EMBL/GenBank/DDBJ whole genome shotgun (WGS) entry which is preliminary data.</text>
</comment>
<evidence type="ECO:0000313" key="9">
    <source>
        <dbReference type="EMBL" id="KAK9868357.1"/>
    </source>
</evidence>
<keyword evidence="10" id="KW-1185">Reference proteome</keyword>
<accession>A0AAW1THE8</accession>